<dbReference type="InterPro" id="IPR018445">
    <property type="entry name" value="Put_Phosphate_transp_reg"/>
</dbReference>
<evidence type="ECO:0000256" key="2">
    <source>
        <dbReference type="SAM" id="Coils"/>
    </source>
</evidence>
<comment type="similarity">
    <text evidence="1">Belongs to the UPF0111 family.</text>
</comment>
<organism evidence="3 4">
    <name type="scientific">Caulobacter ginsengisoli</name>
    <dbReference type="NCBI Taxonomy" id="400775"/>
    <lineage>
        <taxon>Bacteria</taxon>
        <taxon>Pseudomonadati</taxon>
        <taxon>Pseudomonadota</taxon>
        <taxon>Alphaproteobacteria</taxon>
        <taxon>Caulobacterales</taxon>
        <taxon>Caulobacteraceae</taxon>
        <taxon>Caulobacter</taxon>
    </lineage>
</organism>
<dbReference type="Gene3D" id="1.20.58.220">
    <property type="entry name" value="Phosphate transport system protein phou homolog 2, domain 2"/>
    <property type="match status" value="1"/>
</dbReference>
<evidence type="ECO:0000313" key="4">
    <source>
        <dbReference type="Proteomes" id="UP001228905"/>
    </source>
</evidence>
<dbReference type="EMBL" id="JAUSVS010000001">
    <property type="protein sequence ID" value="MDQ0462971.1"/>
    <property type="molecule type" value="Genomic_DNA"/>
</dbReference>
<dbReference type="RefSeq" id="WP_307346068.1">
    <property type="nucleotide sequence ID" value="NZ_JAUSVS010000001.1"/>
</dbReference>
<name>A0ABU0ILS1_9CAUL</name>
<evidence type="ECO:0000256" key="1">
    <source>
        <dbReference type="ARBA" id="ARBA00008591"/>
    </source>
</evidence>
<comment type="caution">
    <text evidence="3">The sequence shown here is derived from an EMBL/GenBank/DDBJ whole genome shotgun (WGS) entry which is preliminary data.</text>
</comment>
<gene>
    <name evidence="3" type="ORF">QO010_000719</name>
</gene>
<dbReference type="InterPro" id="IPR038078">
    <property type="entry name" value="PhoU-like_sf"/>
</dbReference>
<dbReference type="Pfam" id="PF01865">
    <property type="entry name" value="PhoU_div"/>
    <property type="match status" value="1"/>
</dbReference>
<keyword evidence="4" id="KW-1185">Reference proteome</keyword>
<feature type="coiled-coil region" evidence="2">
    <location>
        <begin position="139"/>
        <end position="166"/>
    </location>
</feature>
<dbReference type="PANTHER" id="PTHR37298">
    <property type="entry name" value="UPF0111 PROTEIN YKAA"/>
    <property type="match status" value="1"/>
</dbReference>
<keyword evidence="2" id="KW-0175">Coiled coil</keyword>
<evidence type="ECO:0000313" key="3">
    <source>
        <dbReference type="EMBL" id="MDQ0462971.1"/>
    </source>
</evidence>
<dbReference type="PANTHER" id="PTHR37298:SF1">
    <property type="entry name" value="UPF0111 PROTEIN YKAA"/>
    <property type="match status" value="1"/>
</dbReference>
<dbReference type="InterPro" id="IPR052912">
    <property type="entry name" value="UPF0111_domain"/>
</dbReference>
<protein>
    <submittedName>
        <fullName evidence="3">Phosphate transport protein (TIGR00153 family)</fullName>
    </submittedName>
</protein>
<dbReference type="Proteomes" id="UP001228905">
    <property type="component" value="Unassembled WGS sequence"/>
</dbReference>
<accession>A0ABU0ILS1</accession>
<reference evidence="3 4" key="1">
    <citation type="submission" date="2023-07" db="EMBL/GenBank/DDBJ databases">
        <title>Genomic Encyclopedia of Type Strains, Phase IV (KMG-IV): sequencing the most valuable type-strain genomes for metagenomic binning, comparative biology and taxonomic classification.</title>
        <authorList>
            <person name="Goeker M."/>
        </authorList>
    </citation>
    <scope>NUCLEOTIDE SEQUENCE [LARGE SCALE GENOMIC DNA]</scope>
    <source>
        <strain evidence="3 4">DSM 18695</strain>
    </source>
</reference>
<proteinExistence type="inferred from homology"/>
<sequence length="215" mass="23677">MMLRLFQALMPKEDAFYGLYARHAETLVAGAAALRELLDGGENVPACAARVAKHEEEADEVAREGLLAVRRTFITPFDRGDVKALFASLDDAIDQMHKTAKATLLFEVRSFEPEMRTMGDQIVQAAAKTREMIGLLPSMRANAGKLNALAEEITKLEDQADQAYDAGLRSIYQKGKAGDAMAYIVGAEVLDHLEKVMDRFEDVAHEVSGILIEHL</sequence>